<dbReference type="Gene3D" id="3.40.50.1820">
    <property type="entry name" value="alpha/beta hydrolase"/>
    <property type="match status" value="1"/>
</dbReference>
<organism evidence="1">
    <name type="scientific">Pyrodinium bahamense</name>
    <dbReference type="NCBI Taxonomy" id="73915"/>
    <lineage>
        <taxon>Eukaryota</taxon>
        <taxon>Sar</taxon>
        <taxon>Alveolata</taxon>
        <taxon>Dinophyceae</taxon>
        <taxon>Gonyaulacales</taxon>
        <taxon>Pyrocystaceae</taxon>
        <taxon>Pyrodinium</taxon>
    </lineage>
</organism>
<reference evidence="1" key="1">
    <citation type="submission" date="2021-01" db="EMBL/GenBank/DDBJ databases">
        <authorList>
            <person name="Corre E."/>
            <person name="Pelletier E."/>
            <person name="Niang G."/>
            <person name="Scheremetjew M."/>
            <person name="Finn R."/>
            <person name="Kale V."/>
            <person name="Holt S."/>
            <person name="Cochrane G."/>
            <person name="Meng A."/>
            <person name="Brown T."/>
            <person name="Cohen L."/>
        </authorList>
    </citation>
    <scope>NUCLEOTIDE SEQUENCE</scope>
    <source>
        <strain evidence="1">Pbaha01</strain>
    </source>
</reference>
<proteinExistence type="predicted"/>
<dbReference type="EMBL" id="HBEG01046807">
    <property type="protein sequence ID" value="CAD8384775.1"/>
    <property type="molecule type" value="Transcribed_RNA"/>
</dbReference>
<protein>
    <recommendedName>
        <fullName evidence="2">AB hydrolase-1 domain-containing protein</fullName>
    </recommendedName>
</protein>
<gene>
    <name evidence="1" type="ORF">PBAH0796_LOCUS28463</name>
</gene>
<dbReference type="SUPFAM" id="SSF53474">
    <property type="entry name" value="alpha/beta-Hydrolases"/>
    <property type="match status" value="1"/>
</dbReference>
<dbReference type="AlphaFoldDB" id="A0A7S0B6P0"/>
<name>A0A7S0B6P0_9DINO</name>
<sequence length="233" mass="24805">MGSPFVVFLHGLESGPGGSKHRWLMEHYGEDVVCSDMQISLLNTQKANGLLRQFLANAFCTLPWNLVSWSVQRSLDGCLETAMEDLEFAHQRGGSVVVASSWGGAVATLALARGVWEGPAVLLAPAYGRIGRYIRGGPNGIGLAPEEAYAAIASRLAEGGPEAAARRRRQLLIVHGSGDDTVPIADSRAMAVATGIELREIEGADHRLNAALLQDEEPLLKTLINQVINGGIS</sequence>
<evidence type="ECO:0008006" key="2">
    <source>
        <dbReference type="Google" id="ProtNLM"/>
    </source>
</evidence>
<accession>A0A7S0B6P0</accession>
<evidence type="ECO:0000313" key="1">
    <source>
        <dbReference type="EMBL" id="CAD8384775.1"/>
    </source>
</evidence>
<dbReference type="InterPro" id="IPR029058">
    <property type="entry name" value="AB_hydrolase_fold"/>
</dbReference>